<organism evidence="5 6">
    <name type="scientific">Eleusine coracana subsp. coracana</name>
    <dbReference type="NCBI Taxonomy" id="191504"/>
    <lineage>
        <taxon>Eukaryota</taxon>
        <taxon>Viridiplantae</taxon>
        <taxon>Streptophyta</taxon>
        <taxon>Embryophyta</taxon>
        <taxon>Tracheophyta</taxon>
        <taxon>Spermatophyta</taxon>
        <taxon>Magnoliopsida</taxon>
        <taxon>Liliopsida</taxon>
        <taxon>Poales</taxon>
        <taxon>Poaceae</taxon>
        <taxon>PACMAD clade</taxon>
        <taxon>Chloridoideae</taxon>
        <taxon>Cynodonteae</taxon>
        <taxon>Eleusininae</taxon>
        <taxon>Eleusine</taxon>
    </lineage>
</organism>
<evidence type="ECO:0000259" key="3">
    <source>
        <dbReference type="Pfam" id="PF00651"/>
    </source>
</evidence>
<dbReference type="PANTHER" id="PTHR26379">
    <property type="entry name" value="BTB/POZ AND MATH DOMAIN-CONTAINING PROTEIN 1"/>
    <property type="match status" value="1"/>
</dbReference>
<comment type="similarity">
    <text evidence="2">Belongs to the Tdpoz family.</text>
</comment>
<dbReference type="InterPro" id="IPR000210">
    <property type="entry name" value="BTB/POZ_dom"/>
</dbReference>
<gene>
    <name evidence="5" type="primary">ga17042</name>
    <name evidence="5" type="ORF">PR202_ga17042</name>
</gene>
<evidence type="ECO:0008006" key="7">
    <source>
        <dbReference type="Google" id="ProtNLM"/>
    </source>
</evidence>
<name>A0AAV5CPE4_ELECO</name>
<dbReference type="EMBL" id="BQKI01000008">
    <property type="protein sequence ID" value="GJM99902.1"/>
    <property type="molecule type" value="Genomic_DNA"/>
</dbReference>
<proteinExistence type="inferred from homology"/>
<comment type="pathway">
    <text evidence="1">Protein modification; protein ubiquitination.</text>
</comment>
<dbReference type="Pfam" id="PF00651">
    <property type="entry name" value="BTB"/>
    <property type="match status" value="1"/>
</dbReference>
<evidence type="ECO:0000313" key="5">
    <source>
        <dbReference type="EMBL" id="GJM99902.1"/>
    </source>
</evidence>
<dbReference type="Gene3D" id="1.25.40.420">
    <property type="match status" value="1"/>
</dbReference>
<dbReference type="SUPFAM" id="SSF54695">
    <property type="entry name" value="POZ domain"/>
    <property type="match status" value="1"/>
</dbReference>
<reference evidence="5" key="2">
    <citation type="submission" date="2021-12" db="EMBL/GenBank/DDBJ databases">
        <title>Resequencing data analysis of finger millet.</title>
        <authorList>
            <person name="Hatakeyama M."/>
            <person name="Aluri S."/>
            <person name="Balachadran M.T."/>
            <person name="Sivarajan S.R."/>
            <person name="Poveda L."/>
            <person name="Shimizu-Inatsugi R."/>
            <person name="Schlapbach R."/>
            <person name="Sreeman S.M."/>
            <person name="Shimizu K.K."/>
        </authorList>
    </citation>
    <scope>NUCLEOTIDE SEQUENCE</scope>
</reference>
<dbReference type="SUPFAM" id="SSF49599">
    <property type="entry name" value="TRAF domain-like"/>
    <property type="match status" value="1"/>
</dbReference>
<feature type="domain" description="BPM/SPOP BACK" evidence="4">
    <location>
        <begin position="119"/>
        <end position="172"/>
    </location>
</feature>
<dbReference type="InterPro" id="IPR045005">
    <property type="entry name" value="BPM1-6"/>
</dbReference>
<dbReference type="Gene3D" id="3.30.710.10">
    <property type="entry name" value="Potassium Channel Kv1.1, Chain A"/>
    <property type="match status" value="1"/>
</dbReference>
<evidence type="ECO:0000256" key="2">
    <source>
        <dbReference type="ARBA" id="ARBA00010846"/>
    </source>
</evidence>
<dbReference type="InterPro" id="IPR056423">
    <property type="entry name" value="BACK_BPM_SPOP"/>
</dbReference>
<dbReference type="Proteomes" id="UP001054889">
    <property type="component" value="Unassembled WGS sequence"/>
</dbReference>
<keyword evidence="6" id="KW-1185">Reference proteome</keyword>
<evidence type="ECO:0000259" key="4">
    <source>
        <dbReference type="Pfam" id="PF24570"/>
    </source>
</evidence>
<dbReference type="GO" id="GO:0016567">
    <property type="term" value="P:protein ubiquitination"/>
    <property type="evidence" value="ECO:0007669"/>
    <property type="project" value="InterPro"/>
</dbReference>
<accession>A0AAV5CPE4</accession>
<evidence type="ECO:0000256" key="1">
    <source>
        <dbReference type="ARBA" id="ARBA00004906"/>
    </source>
</evidence>
<dbReference type="PANTHER" id="PTHR26379:SF187">
    <property type="entry name" value="OS07G0655300 PROTEIN"/>
    <property type="match status" value="1"/>
</dbReference>
<reference evidence="5" key="1">
    <citation type="journal article" date="2018" name="DNA Res.">
        <title>Multiple hybrid de novo genome assembly of finger millet, an orphan allotetraploid crop.</title>
        <authorList>
            <person name="Hatakeyama M."/>
            <person name="Aluri S."/>
            <person name="Balachadran M.T."/>
            <person name="Sivarajan S.R."/>
            <person name="Patrignani A."/>
            <person name="Gruter S."/>
            <person name="Poveda L."/>
            <person name="Shimizu-Inatsugi R."/>
            <person name="Baeten J."/>
            <person name="Francoijs K.J."/>
            <person name="Nataraja K.N."/>
            <person name="Reddy Y.A.N."/>
            <person name="Phadnis S."/>
            <person name="Ravikumar R.L."/>
            <person name="Schlapbach R."/>
            <person name="Sreeman S.M."/>
            <person name="Shimizu K.K."/>
        </authorList>
    </citation>
    <scope>NUCLEOTIDE SEQUENCE</scope>
</reference>
<dbReference type="AlphaFoldDB" id="A0AAV5CPE4"/>
<protein>
    <recommendedName>
        <fullName evidence="7">BTB domain-containing protein</fullName>
    </recommendedName>
</protein>
<comment type="caution">
    <text evidence="5">The sequence shown here is derived from an EMBL/GenBank/DDBJ whole genome shotgun (WGS) entry which is preliminary data.</text>
</comment>
<feature type="domain" description="BTB" evidence="3">
    <location>
        <begin position="54"/>
        <end position="113"/>
    </location>
</feature>
<dbReference type="Pfam" id="PF24570">
    <property type="entry name" value="BACK_BPM_SPOP"/>
    <property type="match status" value="1"/>
</dbReference>
<dbReference type="InterPro" id="IPR011333">
    <property type="entry name" value="SKP1/BTB/POZ_sf"/>
</dbReference>
<sequence>MILGTYDVASSNWSLRYYPNGFNYEAEANGYISIFLFETVETAPLARRYNLRSIINDMEPEVFKTLLHFMYTDTLPKTDEGALSATMAEGQIAAADTFKLAGLKKICEEMLCRRVDLSTVETSLVLADQHRCRALKAKCMEFLNSPENLKAVMANSGFEIVKKNCPTVLFDLVMKQMV</sequence>
<evidence type="ECO:0000313" key="6">
    <source>
        <dbReference type="Proteomes" id="UP001054889"/>
    </source>
</evidence>